<evidence type="ECO:0000256" key="4">
    <source>
        <dbReference type="ARBA" id="ARBA00023136"/>
    </source>
</evidence>
<name>A0ABX7FP54_BRECH</name>
<feature type="transmembrane region" description="Helical" evidence="5">
    <location>
        <begin position="227"/>
        <end position="246"/>
    </location>
</feature>
<feature type="transmembrane region" description="Helical" evidence="5">
    <location>
        <begin position="365"/>
        <end position="384"/>
    </location>
</feature>
<dbReference type="InterPro" id="IPR004841">
    <property type="entry name" value="AA-permease/SLC12A_dom"/>
</dbReference>
<feature type="transmembrane region" description="Helical" evidence="5">
    <location>
        <begin position="79"/>
        <end position="98"/>
    </location>
</feature>
<comment type="subcellular location">
    <subcellularLocation>
        <location evidence="1">Membrane</location>
        <topology evidence="1">Multi-pass membrane protein</topology>
    </subcellularLocation>
</comment>
<feature type="transmembrane region" description="Helical" evidence="5">
    <location>
        <begin position="423"/>
        <end position="441"/>
    </location>
</feature>
<dbReference type="Gene3D" id="1.20.1740.10">
    <property type="entry name" value="Amino acid/polyamine transporter I"/>
    <property type="match status" value="1"/>
</dbReference>
<feature type="domain" description="Amino acid permease/ SLC12A" evidence="6">
    <location>
        <begin position="51"/>
        <end position="427"/>
    </location>
</feature>
<feature type="transmembrane region" description="Helical" evidence="5">
    <location>
        <begin position="316"/>
        <end position="344"/>
    </location>
</feature>
<dbReference type="InterPro" id="IPR050367">
    <property type="entry name" value="APC_superfamily"/>
</dbReference>
<keyword evidence="4 5" id="KW-0472">Membrane</keyword>
<evidence type="ECO:0000256" key="3">
    <source>
        <dbReference type="ARBA" id="ARBA00022989"/>
    </source>
</evidence>
<dbReference type="EMBL" id="CP069127">
    <property type="protein sequence ID" value="QRG67469.1"/>
    <property type="molecule type" value="Genomic_DNA"/>
</dbReference>
<feature type="transmembrane region" description="Helical" evidence="5">
    <location>
        <begin position="447"/>
        <end position="466"/>
    </location>
</feature>
<dbReference type="PANTHER" id="PTHR42770">
    <property type="entry name" value="AMINO ACID TRANSPORTER-RELATED"/>
    <property type="match status" value="1"/>
</dbReference>
<dbReference type="Proteomes" id="UP000596248">
    <property type="component" value="Chromosome"/>
</dbReference>
<evidence type="ECO:0000256" key="5">
    <source>
        <dbReference type="SAM" id="Phobius"/>
    </source>
</evidence>
<evidence type="ECO:0000313" key="8">
    <source>
        <dbReference type="Proteomes" id="UP000596248"/>
    </source>
</evidence>
<evidence type="ECO:0000259" key="6">
    <source>
        <dbReference type="Pfam" id="PF00324"/>
    </source>
</evidence>
<feature type="transmembrane region" description="Helical" evidence="5">
    <location>
        <begin position="49"/>
        <end position="73"/>
    </location>
</feature>
<feature type="transmembrane region" description="Helical" evidence="5">
    <location>
        <begin position="390"/>
        <end position="411"/>
    </location>
</feature>
<keyword evidence="3 5" id="KW-1133">Transmembrane helix</keyword>
<feature type="transmembrane region" description="Helical" evidence="5">
    <location>
        <begin position="161"/>
        <end position="180"/>
    </location>
</feature>
<feature type="transmembrane region" description="Helical" evidence="5">
    <location>
        <begin position="119"/>
        <end position="141"/>
    </location>
</feature>
<dbReference type="PANTHER" id="PTHR42770:SF8">
    <property type="entry name" value="PUTRESCINE IMPORTER PUUP"/>
    <property type="match status" value="1"/>
</dbReference>
<feature type="transmembrane region" description="Helical" evidence="5">
    <location>
        <begin position="187"/>
        <end position="207"/>
    </location>
</feature>
<reference evidence="7 8" key="1">
    <citation type="submission" date="2021-01" db="EMBL/GenBank/DDBJ databases">
        <title>Identification of strong promoters based on the transcriptome of Brevibacillus choshinensis.</title>
        <authorList>
            <person name="Yao D."/>
            <person name="Zhang K."/>
            <person name="Wu J."/>
        </authorList>
    </citation>
    <scope>NUCLEOTIDE SEQUENCE [LARGE SCALE GENOMIC DNA]</scope>
    <source>
        <strain evidence="7 8">HPD31-SP3</strain>
    </source>
</reference>
<accession>A0ABX7FP54</accession>
<sequence length="480" mass="52520">MGVCSVFSFGQRLGNIVDIFRIVGIIIRIVNKGGQVVNGKTELHRSLKLWHIVVIGLGYMAPMAVFDTFGIVAEETGGHVPAAYAVTLLAILFTAASYGKMVRVYPSAGTAYTYTQGSIHPYAGFLVGWASLLDYLFLPMINALLTGVYLSSVFPEVPTHWWIVGFILLITLLNVFRVTVTASVNSILVLFQISVVIVFAGLAIRGLMHGGGFEQVITVRPFFSPDMSFAALLAGASILCFSFLGFDAVTTLTEETVDAKKTIPRGIFLVALAGGALFITASYFSQSLFPDASVFSDPEAASAEIALSIGGTIFQLVFLAAALSSTLASGLVSVTSVTRLLYAMGRDGYLPRKWFGYIHPRLKTPLYNVLLVGVLMLAALKLDLLTATSFINFGALIAFSFVNISVIAHYVWRQKRLRVADWWRYLLSPLIGASFVGFLWVNLDIKSMILGLMWSFVGLIYLLYLVKVKQTKLERMKFDE</sequence>
<dbReference type="PIRSF" id="PIRSF006060">
    <property type="entry name" value="AA_transporter"/>
    <property type="match status" value="1"/>
</dbReference>
<gene>
    <name evidence="7" type="ORF">JNE38_29245</name>
</gene>
<proteinExistence type="predicted"/>
<protein>
    <submittedName>
        <fullName evidence="7">APC family permease</fullName>
    </submittedName>
</protein>
<feature type="transmembrane region" description="Helical" evidence="5">
    <location>
        <begin position="267"/>
        <end position="285"/>
    </location>
</feature>
<evidence type="ECO:0000313" key="7">
    <source>
        <dbReference type="EMBL" id="QRG67469.1"/>
    </source>
</evidence>
<evidence type="ECO:0000256" key="2">
    <source>
        <dbReference type="ARBA" id="ARBA00022692"/>
    </source>
</evidence>
<keyword evidence="2 5" id="KW-0812">Transmembrane</keyword>
<dbReference type="Pfam" id="PF00324">
    <property type="entry name" value="AA_permease"/>
    <property type="match status" value="1"/>
</dbReference>
<organism evidence="7 8">
    <name type="scientific">Brevibacillus choshinensis</name>
    <dbReference type="NCBI Taxonomy" id="54911"/>
    <lineage>
        <taxon>Bacteria</taxon>
        <taxon>Bacillati</taxon>
        <taxon>Bacillota</taxon>
        <taxon>Bacilli</taxon>
        <taxon>Bacillales</taxon>
        <taxon>Paenibacillaceae</taxon>
        <taxon>Brevibacillus</taxon>
    </lineage>
</organism>
<evidence type="ECO:0000256" key="1">
    <source>
        <dbReference type="ARBA" id="ARBA00004141"/>
    </source>
</evidence>
<keyword evidence="8" id="KW-1185">Reference proteome</keyword>